<evidence type="ECO:0000256" key="2">
    <source>
        <dbReference type="ARBA" id="ARBA00022475"/>
    </source>
</evidence>
<dbReference type="Pfam" id="PF23750">
    <property type="entry name" value="RsgI_M"/>
    <property type="match status" value="1"/>
</dbReference>
<dbReference type="GeneID" id="64217498"/>
<evidence type="ECO:0000259" key="8">
    <source>
        <dbReference type="PROSITE" id="PS51849"/>
    </source>
</evidence>
<sequence length="370" mass="40578">MNKGIVMEINGNTLIVMQPNGIFNRIPRGTREVEIGEEVSFTEESLIKKRTFNWKLVSSLTAAVFLFVILATGLIGLVPGPQVVAYVSMDINPSIEVGIDKKEIVLEATGLNKDGEKLISMITYKGKTLQEVVREILEVADDSKGALGKSEGDIIISSTLVGDKESLDDDLLAKDLKDSVNRYLETEHKDQMNGFTVTAFSVPNELREAAALKGISAGKYAIYLNAKNQGTNLSLDDFKEQSVYKLATQYGGIQKWVSQDVALTKTGLRELVDDERTGKLDKRVKEKQEQEKDLTEGGMAKPGMEAGQDGNQTTIPEPQKDDINEEKDKTGQTQKPTPTPSSGEATKLKPRQPNKTPTDSKSKPSEDSLK</sequence>
<evidence type="ECO:0000256" key="3">
    <source>
        <dbReference type="ARBA" id="ARBA00022692"/>
    </source>
</evidence>
<evidence type="ECO:0000256" key="4">
    <source>
        <dbReference type="ARBA" id="ARBA00022989"/>
    </source>
</evidence>
<gene>
    <name evidence="9" type="ORF">ERICIII_00668</name>
</gene>
<evidence type="ECO:0000256" key="7">
    <source>
        <dbReference type="SAM" id="Phobius"/>
    </source>
</evidence>
<keyword evidence="2" id="KW-1003">Cell membrane</keyword>
<feature type="compositionally biased region" description="Low complexity" evidence="6">
    <location>
        <begin position="331"/>
        <end position="343"/>
    </location>
</feature>
<dbReference type="GO" id="GO:0005886">
    <property type="term" value="C:plasma membrane"/>
    <property type="evidence" value="ECO:0007669"/>
    <property type="project" value="UniProtKB-SubCell"/>
</dbReference>
<keyword evidence="4 7" id="KW-1133">Transmembrane helix</keyword>
<feature type="compositionally biased region" description="Basic and acidic residues" evidence="6">
    <location>
        <begin position="358"/>
        <end position="370"/>
    </location>
</feature>
<feature type="domain" description="RsgI N-terminal anti-sigma" evidence="8">
    <location>
        <begin position="2"/>
        <end position="50"/>
    </location>
</feature>
<comment type="subcellular location">
    <subcellularLocation>
        <location evidence="1">Cell membrane</location>
        <topology evidence="1">Single-pass membrane protein</topology>
    </subcellularLocation>
</comment>
<dbReference type="PROSITE" id="PS51849">
    <property type="entry name" value="RSGI_N"/>
    <property type="match status" value="1"/>
</dbReference>
<dbReference type="InterPro" id="IPR055431">
    <property type="entry name" value="RsgI_M"/>
</dbReference>
<evidence type="ECO:0000313" key="10">
    <source>
        <dbReference type="Proteomes" id="UP000239833"/>
    </source>
</evidence>
<evidence type="ECO:0000256" key="5">
    <source>
        <dbReference type="ARBA" id="ARBA00023136"/>
    </source>
</evidence>
<feature type="transmembrane region" description="Helical" evidence="7">
    <location>
        <begin position="56"/>
        <end position="78"/>
    </location>
</feature>
<accession>A0A2L1TW28</accession>
<dbReference type="Pfam" id="PF12791">
    <property type="entry name" value="RsgI_N"/>
    <property type="match status" value="1"/>
</dbReference>
<dbReference type="Proteomes" id="UP000239833">
    <property type="component" value="Chromosome"/>
</dbReference>
<evidence type="ECO:0000256" key="6">
    <source>
        <dbReference type="SAM" id="MobiDB-lite"/>
    </source>
</evidence>
<protein>
    <submittedName>
        <fullName evidence="9">SigmaI modulating factor-like protein</fullName>
    </submittedName>
</protein>
<dbReference type="AlphaFoldDB" id="A0A2L1TW28"/>
<feature type="compositionally biased region" description="Basic and acidic residues" evidence="6">
    <location>
        <begin position="279"/>
        <end position="295"/>
    </location>
</feature>
<keyword evidence="3 7" id="KW-0812">Transmembrane</keyword>
<dbReference type="InterPro" id="IPR024449">
    <property type="entry name" value="Anti-sigma_RsgI_N"/>
</dbReference>
<feature type="compositionally biased region" description="Basic and acidic residues" evidence="6">
    <location>
        <begin position="318"/>
        <end position="330"/>
    </location>
</feature>
<dbReference type="RefSeq" id="WP_077996723.1">
    <property type="nucleotide sequence ID" value="NZ_CP019655.1"/>
</dbReference>
<dbReference type="STRING" id="147375.BXP28_20005"/>
<feature type="region of interest" description="Disordered" evidence="6">
    <location>
        <begin position="279"/>
        <end position="370"/>
    </location>
</feature>
<dbReference type="EMBL" id="CP019655">
    <property type="protein sequence ID" value="AVF24885.1"/>
    <property type="molecule type" value="Genomic_DNA"/>
</dbReference>
<keyword evidence="5 7" id="KW-0472">Membrane</keyword>
<evidence type="ECO:0000313" key="9">
    <source>
        <dbReference type="EMBL" id="AVF24885.1"/>
    </source>
</evidence>
<reference evidence="10" key="1">
    <citation type="submission" date="2017-02" db="EMBL/GenBank/DDBJ databases">
        <title>Delineation of Paenibacillus larvae strains originating from foulbrood outbreaks.</title>
        <authorList>
            <person name="Beims H."/>
            <person name="Bunk B."/>
            <person name="Sproeer C."/>
            <person name="Mohr K.I."/>
            <person name="Pradella S."/>
            <person name="Guenther G."/>
            <person name="Rohde M."/>
            <person name="von der Ohe W."/>
            <person name="Steinert M."/>
        </authorList>
    </citation>
    <scope>NUCLEOTIDE SEQUENCE [LARGE SCALE GENOMIC DNA]</scope>
    <source>
        <strain evidence="10">Eric_III</strain>
    </source>
</reference>
<proteinExistence type="predicted"/>
<name>A0A2L1TW28_9BACL</name>
<organism evidence="9 10">
    <name type="scientific">Paenibacillus larvae subsp. larvae</name>
    <dbReference type="NCBI Taxonomy" id="147375"/>
    <lineage>
        <taxon>Bacteria</taxon>
        <taxon>Bacillati</taxon>
        <taxon>Bacillota</taxon>
        <taxon>Bacilli</taxon>
        <taxon>Bacillales</taxon>
        <taxon>Paenibacillaceae</taxon>
        <taxon>Paenibacillus</taxon>
    </lineage>
</organism>
<evidence type="ECO:0000256" key="1">
    <source>
        <dbReference type="ARBA" id="ARBA00004162"/>
    </source>
</evidence>